<dbReference type="PANTHER" id="PTHR46797">
    <property type="entry name" value="HTH-TYPE TRANSCRIPTIONAL REGULATOR"/>
    <property type="match status" value="1"/>
</dbReference>
<comment type="caution">
    <text evidence="4">The sequence shown here is derived from an EMBL/GenBank/DDBJ whole genome shotgun (WGS) entry which is preliminary data.</text>
</comment>
<dbReference type="CDD" id="cd00093">
    <property type="entry name" value="HTH_XRE"/>
    <property type="match status" value="1"/>
</dbReference>
<dbReference type="InterPro" id="IPR001387">
    <property type="entry name" value="Cro/C1-type_HTH"/>
</dbReference>
<feature type="region of interest" description="Disordered" evidence="2">
    <location>
        <begin position="136"/>
        <end position="176"/>
    </location>
</feature>
<dbReference type="Gene3D" id="1.10.260.40">
    <property type="entry name" value="lambda repressor-like DNA-binding domains"/>
    <property type="match status" value="1"/>
</dbReference>
<accession>A0A4Y3QIT9</accession>
<evidence type="ECO:0000313" key="5">
    <source>
        <dbReference type="Proteomes" id="UP000319525"/>
    </source>
</evidence>
<gene>
    <name evidence="4" type="ORF">MTE01_00550</name>
</gene>
<dbReference type="RefSeq" id="WP_141375048.1">
    <property type="nucleotide sequence ID" value="NZ_BJML01000001.1"/>
</dbReference>
<reference evidence="4 5" key="1">
    <citation type="submission" date="2019-06" db="EMBL/GenBank/DDBJ databases">
        <title>Whole genome shotgun sequence of Microbacterium testaceum NBRC 12675.</title>
        <authorList>
            <person name="Hosoyama A."/>
            <person name="Uohara A."/>
            <person name="Ohji S."/>
            <person name="Ichikawa N."/>
        </authorList>
    </citation>
    <scope>NUCLEOTIDE SEQUENCE [LARGE SCALE GENOMIC DNA]</scope>
    <source>
        <strain evidence="4 5">NBRC 12675</strain>
    </source>
</reference>
<dbReference type="GO" id="GO:0005829">
    <property type="term" value="C:cytosol"/>
    <property type="evidence" value="ECO:0007669"/>
    <property type="project" value="TreeGrafter"/>
</dbReference>
<dbReference type="GeneID" id="57142778"/>
<dbReference type="EMBL" id="BJML01000001">
    <property type="protein sequence ID" value="GEB44110.1"/>
    <property type="molecule type" value="Genomic_DNA"/>
</dbReference>
<keyword evidence="1" id="KW-0238">DNA-binding</keyword>
<feature type="compositionally biased region" description="Polar residues" evidence="2">
    <location>
        <begin position="194"/>
        <end position="205"/>
    </location>
</feature>
<feature type="domain" description="HTH cro/C1-type" evidence="3">
    <location>
        <begin position="21"/>
        <end position="75"/>
    </location>
</feature>
<sequence length="301" mass="32253">MTHMTIDDRLDAVLNTLADRVRELRRERDLTVVALSFEAGISESRVRAIESGRTTASLATLVALAETFGIELAELFGETTHGGGNRDASGRHVAPREETWGGELPPAPWMSDTAAASTPSRYVVPSEVVWGGELPAAPWATPKADPEPSEPTGLPEPIASASAPNRSTEKTWEGPLPAAPWSVEAATVAVTGSNAPATGHRTASPSAVAGRHESASVRHRDGAARLALVTSDAPTRSREPRTFSDLREGVLEGREFSSLREFAIAAVAEAGYSSLTVARIFRLPVWKLERWIAEKGYMGRR</sequence>
<dbReference type="GO" id="GO:0003677">
    <property type="term" value="F:DNA binding"/>
    <property type="evidence" value="ECO:0007669"/>
    <property type="project" value="UniProtKB-KW"/>
</dbReference>
<evidence type="ECO:0000313" key="4">
    <source>
        <dbReference type="EMBL" id="GEB44110.1"/>
    </source>
</evidence>
<evidence type="ECO:0000259" key="3">
    <source>
        <dbReference type="PROSITE" id="PS50943"/>
    </source>
</evidence>
<dbReference type="PROSITE" id="PS50943">
    <property type="entry name" value="HTH_CROC1"/>
    <property type="match status" value="1"/>
</dbReference>
<dbReference type="GO" id="GO:0003700">
    <property type="term" value="F:DNA-binding transcription factor activity"/>
    <property type="evidence" value="ECO:0007669"/>
    <property type="project" value="TreeGrafter"/>
</dbReference>
<dbReference type="OrthoDB" id="5083302at2"/>
<organism evidence="4 5">
    <name type="scientific">Microbacterium testaceum</name>
    <name type="common">Aureobacterium testaceum</name>
    <name type="synonym">Brevibacterium testaceum</name>
    <dbReference type="NCBI Taxonomy" id="2033"/>
    <lineage>
        <taxon>Bacteria</taxon>
        <taxon>Bacillati</taxon>
        <taxon>Actinomycetota</taxon>
        <taxon>Actinomycetes</taxon>
        <taxon>Micrococcales</taxon>
        <taxon>Microbacteriaceae</taxon>
        <taxon>Microbacterium</taxon>
    </lineage>
</organism>
<protein>
    <recommendedName>
        <fullName evidence="3">HTH cro/C1-type domain-containing protein</fullName>
    </recommendedName>
</protein>
<dbReference type="Proteomes" id="UP000319525">
    <property type="component" value="Unassembled WGS sequence"/>
</dbReference>
<dbReference type="SUPFAM" id="SSF47413">
    <property type="entry name" value="lambda repressor-like DNA-binding domains"/>
    <property type="match status" value="1"/>
</dbReference>
<evidence type="ECO:0000256" key="2">
    <source>
        <dbReference type="SAM" id="MobiDB-lite"/>
    </source>
</evidence>
<dbReference type="SMART" id="SM00530">
    <property type="entry name" value="HTH_XRE"/>
    <property type="match status" value="1"/>
</dbReference>
<dbReference type="InterPro" id="IPR010982">
    <property type="entry name" value="Lambda_DNA-bd_dom_sf"/>
</dbReference>
<evidence type="ECO:0000256" key="1">
    <source>
        <dbReference type="ARBA" id="ARBA00023125"/>
    </source>
</evidence>
<name>A0A4Y3QIT9_MICTE</name>
<feature type="region of interest" description="Disordered" evidence="2">
    <location>
        <begin position="194"/>
        <end position="216"/>
    </location>
</feature>
<dbReference type="AlphaFoldDB" id="A0A4Y3QIT9"/>
<proteinExistence type="predicted"/>
<dbReference type="Pfam" id="PF01381">
    <property type="entry name" value="HTH_3"/>
    <property type="match status" value="1"/>
</dbReference>
<dbReference type="InterPro" id="IPR050807">
    <property type="entry name" value="TransReg_Diox_bact_type"/>
</dbReference>
<dbReference type="PANTHER" id="PTHR46797:SF1">
    <property type="entry name" value="METHYLPHOSPHONATE SYNTHASE"/>
    <property type="match status" value="1"/>
</dbReference>